<proteinExistence type="predicted"/>
<dbReference type="AlphaFoldDB" id="A0A7H2QLY0"/>
<organism evidence="1 2">
    <name type="scientific">Acinetobacter seifertii</name>
    <dbReference type="NCBI Taxonomy" id="1530123"/>
    <lineage>
        <taxon>Bacteria</taxon>
        <taxon>Pseudomonadati</taxon>
        <taxon>Pseudomonadota</taxon>
        <taxon>Gammaproteobacteria</taxon>
        <taxon>Moraxellales</taxon>
        <taxon>Moraxellaceae</taxon>
        <taxon>Acinetobacter</taxon>
        <taxon>Acinetobacter calcoaceticus/baumannii complex</taxon>
    </lineage>
</organism>
<dbReference type="RefSeq" id="WP_151682829.1">
    <property type="nucleotide sequence ID" value="NZ_BKEE01000001.1"/>
</dbReference>
<protein>
    <submittedName>
        <fullName evidence="1">Uncharacterized protein</fullName>
    </submittedName>
</protein>
<evidence type="ECO:0000313" key="2">
    <source>
        <dbReference type="Proteomes" id="UP000516862"/>
    </source>
</evidence>
<dbReference type="EMBL" id="CP061561">
    <property type="protein sequence ID" value="QNX05623.1"/>
    <property type="molecule type" value="Genomic_DNA"/>
</dbReference>
<name>A0A7H2QLY0_9GAMM</name>
<reference evidence="1 2" key="2">
    <citation type="submission" date="2020-09" db="EMBL/GenBank/DDBJ databases">
        <authorList>
            <person name="Chen F.-J."/>
            <person name="Lee Y.-T."/>
        </authorList>
    </citation>
    <scope>NUCLEOTIDE SEQUENCE [LARGE SCALE GENOMIC DNA]</scope>
    <source>
        <strain evidence="1 2">AS73</strain>
    </source>
</reference>
<dbReference type="Proteomes" id="UP000516862">
    <property type="component" value="Chromosome"/>
</dbReference>
<evidence type="ECO:0000313" key="1">
    <source>
        <dbReference type="EMBL" id="QNX05623.1"/>
    </source>
</evidence>
<accession>A0A7H2QLY0</accession>
<reference evidence="2" key="1">
    <citation type="submission" date="2020-09" db="EMBL/GenBank/DDBJ databases">
        <title>Clinical and molecular characterization of Acinetobacter seifertii in Taiwan.</title>
        <authorList>
            <person name="Li L.-H."/>
            <person name="Yang Y.-S."/>
            <person name="Sun J.-R."/>
            <person name="Huang T.-W."/>
            <person name="Huang W.-C."/>
            <person name="Wang Y.-C."/>
            <person name="Kuo T.-H."/>
            <person name="Kuo S.-C."/>
            <person name="Chen T.-L."/>
        </authorList>
    </citation>
    <scope>NUCLEOTIDE SEQUENCE [LARGE SCALE GENOMIC DNA]</scope>
    <source>
        <strain evidence="2">AS73</strain>
    </source>
</reference>
<sequence length="123" mass="14274">MGQAKQRGSLEERIAQAYQTKLDGERLTIEEAKLRLGLPNTAEFLGYVIHLYDKDEFVGKVEETETVINRVYVKIPDLAKVYDAVEDAVNEALKIDKYRLLVCLLFEFNNKHMIYDVWANFDD</sequence>
<gene>
    <name evidence="1" type="ORF">IC796_01180</name>
</gene>